<dbReference type="GO" id="GO:0006979">
    <property type="term" value="P:response to oxidative stress"/>
    <property type="evidence" value="ECO:0007669"/>
    <property type="project" value="InterPro"/>
</dbReference>
<keyword evidence="1" id="KW-0131">Cell cycle</keyword>
<dbReference type="PANTHER" id="PTHR21704:SF18">
    <property type="entry name" value="NIPPED-B-LIKE PROTEIN"/>
    <property type="match status" value="1"/>
</dbReference>
<keyword evidence="4" id="KW-1185">Reference proteome</keyword>
<evidence type="ECO:0000313" key="5">
    <source>
        <dbReference type="WBParaSite" id="MBELARI_LOCUS19174"/>
    </source>
</evidence>
<feature type="region of interest" description="Disordered" evidence="2">
    <location>
        <begin position="573"/>
        <end position="595"/>
    </location>
</feature>
<evidence type="ECO:0000256" key="2">
    <source>
        <dbReference type="SAM" id="MobiDB-lite"/>
    </source>
</evidence>
<comment type="subcellular location">
    <subcellularLocation>
        <location evidence="1">Nucleus</location>
    </subcellularLocation>
</comment>
<feature type="compositionally biased region" description="Basic residues" evidence="2">
    <location>
        <begin position="371"/>
        <end position="382"/>
    </location>
</feature>
<dbReference type="GO" id="GO:0061775">
    <property type="term" value="F:cohesin loader activity"/>
    <property type="evidence" value="ECO:0007669"/>
    <property type="project" value="InterPro"/>
</dbReference>
<dbReference type="AlphaFoldDB" id="A0AAF3EY86"/>
<accession>A0AAF3EY86</accession>
<dbReference type="InterPro" id="IPR010255">
    <property type="entry name" value="Haem_peroxidase_sf"/>
</dbReference>
<dbReference type="Gene3D" id="1.10.640.10">
    <property type="entry name" value="Haem peroxidase domain superfamily, animal type"/>
    <property type="match status" value="1"/>
</dbReference>
<comment type="similarity">
    <text evidence="1">Belongs to the SCC2/Nipped-B family.</text>
</comment>
<organism evidence="4 5">
    <name type="scientific">Mesorhabditis belari</name>
    <dbReference type="NCBI Taxonomy" id="2138241"/>
    <lineage>
        <taxon>Eukaryota</taxon>
        <taxon>Metazoa</taxon>
        <taxon>Ecdysozoa</taxon>
        <taxon>Nematoda</taxon>
        <taxon>Chromadorea</taxon>
        <taxon>Rhabditida</taxon>
        <taxon>Rhabditina</taxon>
        <taxon>Rhabditomorpha</taxon>
        <taxon>Rhabditoidea</taxon>
        <taxon>Rhabditidae</taxon>
        <taxon>Mesorhabditinae</taxon>
        <taxon>Mesorhabditis</taxon>
    </lineage>
</organism>
<feature type="compositionally biased region" description="Basic and acidic residues" evidence="2">
    <location>
        <begin position="360"/>
        <end position="370"/>
    </location>
</feature>
<keyword evidence="1" id="KW-0677">Repeat</keyword>
<feature type="region of interest" description="Disordered" evidence="2">
    <location>
        <begin position="308"/>
        <end position="392"/>
    </location>
</feature>
<evidence type="ECO:0000259" key="3">
    <source>
        <dbReference type="Pfam" id="PF12830"/>
    </source>
</evidence>
<keyword evidence="1" id="KW-0539">Nucleus</keyword>
<dbReference type="GO" id="GO:0004601">
    <property type="term" value="F:peroxidase activity"/>
    <property type="evidence" value="ECO:0007669"/>
    <property type="project" value="InterPro"/>
</dbReference>
<dbReference type="Proteomes" id="UP000887575">
    <property type="component" value="Unassembled WGS sequence"/>
</dbReference>
<proteinExistence type="inferred from homology"/>
<dbReference type="InterPro" id="IPR024986">
    <property type="entry name" value="Nipped-B_C"/>
</dbReference>
<evidence type="ECO:0000313" key="4">
    <source>
        <dbReference type="Proteomes" id="UP000887575"/>
    </source>
</evidence>
<dbReference type="GO" id="GO:1990414">
    <property type="term" value="P:replication-born double-strand break repair via sister chromatid exchange"/>
    <property type="evidence" value="ECO:0007669"/>
    <property type="project" value="TreeGrafter"/>
</dbReference>
<dbReference type="Pfam" id="PF03098">
    <property type="entry name" value="An_peroxidase"/>
    <property type="match status" value="1"/>
</dbReference>
<dbReference type="WBParaSite" id="MBELARI_LOCUS19174">
    <property type="protein sequence ID" value="MBELARI_LOCUS19174"/>
    <property type="gene ID" value="MBELARI_LOCUS19174"/>
</dbReference>
<dbReference type="Pfam" id="PF12830">
    <property type="entry name" value="Nipped-B_C"/>
    <property type="match status" value="1"/>
</dbReference>
<dbReference type="GO" id="GO:0003682">
    <property type="term" value="F:chromatin binding"/>
    <property type="evidence" value="ECO:0007669"/>
    <property type="project" value="TreeGrafter"/>
</dbReference>
<sequence>MPMRVEEGDPFFPSHYPNGEPRCLPFARSLLGQLNLGDRRQMNQLTAYIDVSVIYGSTKALRTFHGGLLNFTDSLQHGPGKFDGFARGTSSTAERRRIQHEIEEKAKQIPGPLTLLGATMTNLLTLIPFPSENLATSSIARICKPHEMEVLKSTDPILVSQICEALAAFNEIVESHAFIVEDQILDDAMNTDITGLVGAAEVVTVWQNTINIEIDSTPHRTAYKPTSYKPSEPVLHPNRDQSTLRRQMVSVGKQPKATIQRKKDMVGELYDSLTDYFDPTQGRRTRRRANTFEEELQEKRDIELVQQLESEGGQPEEDVEEAAGPSQLVDEFDGKFFDKKKSKKRKHEEIERPPTPTKVIEQREIEWKERQKQRRDKQRKRHCGEDSGDENWSHDVMAEQASQECFESTIDEIVMEVDIDLLKQSMGNDEDEDGGEGDGQFLVDTYKMEMIRVEAQKLKEWRRLNKINIDRLVKLITVLERNIRDVIPREGEAPLVTFLEEEIMDEDDPTTREFVDDRLLRAASAACTVLLVMTGAKMPKQVFIEDAIDRSIQLCKQYLNHIVFPSSDIVYRSPNKQKKTEEKSRGRRKLDGNNRTPTAQRIYLHMNGLIGCFAELIRFQSLSDMAVHQLCTIAASTFFVNNIGEMQWQAMRLLSNIFNRYNDHMRHNILQDIVNSLHRLPSAKTSSNSLRISNETWLNNMTVLIMQLVQATVQVNGGDRRLLRGIRLVEDSATANTAHKKTSTDKCGVPRYTNDGQALLSGLYQALRGNRQQRRSLLQSILRLFSEDSKEKLTLPELIFVSDNIAMFPYQVMDEPLYVINEIDKIVPFSGESIIGHFKASLLPKSGSPGQPGKDDVEFEPDAIYRRLPNDKTHLFELMNNSQACFILLYLKTFLMKLYGFTEAKVQEYSPTDGAKLYEKAIGRKNVHMFCPQSAIAELDPSRVADRDTMKGHFNLSHQICNLHKMLLSLDRSEYDDDVPQEEQQAEQDVNV</sequence>
<dbReference type="GO" id="GO:0034087">
    <property type="term" value="P:establishment of mitotic sister chromatid cohesion"/>
    <property type="evidence" value="ECO:0007669"/>
    <property type="project" value="TreeGrafter"/>
</dbReference>
<feature type="compositionally biased region" description="Basic and acidic residues" evidence="2">
    <location>
        <begin position="578"/>
        <end position="592"/>
    </location>
</feature>
<dbReference type="InterPro" id="IPR037120">
    <property type="entry name" value="Haem_peroxidase_sf_animal"/>
</dbReference>
<reference evidence="5" key="1">
    <citation type="submission" date="2024-02" db="UniProtKB">
        <authorList>
            <consortium name="WormBaseParasite"/>
        </authorList>
    </citation>
    <scope>IDENTIFICATION</scope>
</reference>
<dbReference type="GO" id="GO:0010468">
    <property type="term" value="P:regulation of gene expression"/>
    <property type="evidence" value="ECO:0007669"/>
    <property type="project" value="InterPro"/>
</dbReference>
<dbReference type="GO" id="GO:0071169">
    <property type="term" value="P:establishment of protein localization to chromatin"/>
    <property type="evidence" value="ECO:0007669"/>
    <property type="project" value="TreeGrafter"/>
</dbReference>
<dbReference type="GO" id="GO:0140588">
    <property type="term" value="P:chromatin looping"/>
    <property type="evidence" value="ECO:0007669"/>
    <property type="project" value="InterPro"/>
</dbReference>
<dbReference type="GO" id="GO:0090694">
    <property type="term" value="C:Scc2-Scc4 cohesin loading complex"/>
    <property type="evidence" value="ECO:0007669"/>
    <property type="project" value="TreeGrafter"/>
</dbReference>
<dbReference type="SUPFAM" id="SSF48113">
    <property type="entry name" value="Heme-dependent peroxidases"/>
    <property type="match status" value="1"/>
</dbReference>
<dbReference type="PANTHER" id="PTHR21704">
    <property type="entry name" value="NIPPED-B-LIKE PROTEIN DELANGIN SCC2-RELATED"/>
    <property type="match status" value="1"/>
</dbReference>
<feature type="domain" description="Sister chromatid cohesion C-terminal" evidence="3">
    <location>
        <begin position="720"/>
        <end position="826"/>
    </location>
</feature>
<name>A0AAF3EY86_9BILA</name>
<dbReference type="GO" id="GO:0020037">
    <property type="term" value="F:heme binding"/>
    <property type="evidence" value="ECO:0007669"/>
    <property type="project" value="InterPro"/>
</dbReference>
<dbReference type="InterPro" id="IPR019791">
    <property type="entry name" value="Haem_peroxidase_animal"/>
</dbReference>
<protein>
    <recommendedName>
        <fullName evidence="1">Nipped-B protein</fullName>
    </recommendedName>
</protein>
<dbReference type="InterPro" id="IPR033031">
    <property type="entry name" value="Scc2/Nipped-B"/>
</dbReference>
<evidence type="ECO:0000256" key="1">
    <source>
        <dbReference type="RuleBase" id="RU364107"/>
    </source>
</evidence>